<keyword evidence="1" id="KW-0645">Protease</keyword>
<dbReference type="PRINTS" id="PR00138">
    <property type="entry name" value="MATRIXIN"/>
</dbReference>
<dbReference type="AlphaFoldDB" id="A0A0B0EQJ8"/>
<dbReference type="GO" id="GO:0031012">
    <property type="term" value="C:extracellular matrix"/>
    <property type="evidence" value="ECO:0007669"/>
    <property type="project" value="InterPro"/>
</dbReference>
<reference evidence="7 8" key="1">
    <citation type="submission" date="2014-10" db="EMBL/GenBank/DDBJ databases">
        <title>Draft genome of anammox bacterium scalindua brodae, obtained using differential coverage binning of sequence data from two enrichment reactors.</title>
        <authorList>
            <person name="Speth D.R."/>
            <person name="Russ L."/>
            <person name="Kartal B."/>
            <person name="Op den Camp H.J."/>
            <person name="Dutilh B.E."/>
            <person name="Jetten M.S."/>
        </authorList>
    </citation>
    <scope>NUCLEOTIDE SEQUENCE [LARGE SCALE GENOMIC DNA]</scope>
    <source>
        <strain evidence="7">RU1</strain>
    </source>
</reference>
<dbReference type="SUPFAM" id="SSF55486">
    <property type="entry name" value="Metalloproteases ('zincins'), catalytic domain"/>
    <property type="match status" value="1"/>
</dbReference>
<dbReference type="InterPro" id="IPR007280">
    <property type="entry name" value="Peptidase_C_arc/bac"/>
</dbReference>
<evidence type="ECO:0000259" key="6">
    <source>
        <dbReference type="SMART" id="SM00235"/>
    </source>
</evidence>
<dbReference type="GO" id="GO:0030198">
    <property type="term" value="P:extracellular matrix organization"/>
    <property type="evidence" value="ECO:0007669"/>
    <property type="project" value="TreeGrafter"/>
</dbReference>
<dbReference type="InterPro" id="IPR036365">
    <property type="entry name" value="PGBD-like_sf"/>
</dbReference>
<dbReference type="InterPro" id="IPR002477">
    <property type="entry name" value="Peptidoglycan-bd-like"/>
</dbReference>
<evidence type="ECO:0000256" key="3">
    <source>
        <dbReference type="ARBA" id="ARBA00022801"/>
    </source>
</evidence>
<protein>
    <submittedName>
        <fullName evidence="7">Metalloproteinase</fullName>
    </submittedName>
</protein>
<evidence type="ECO:0000256" key="2">
    <source>
        <dbReference type="ARBA" id="ARBA00022723"/>
    </source>
</evidence>
<dbReference type="PANTHER" id="PTHR10201:SF294">
    <property type="entry name" value="MATRIX METALLOPROTEINASE 16"/>
    <property type="match status" value="1"/>
</dbReference>
<evidence type="ECO:0000313" key="8">
    <source>
        <dbReference type="Proteomes" id="UP000030652"/>
    </source>
</evidence>
<comment type="caution">
    <text evidence="7">The sequence shown here is derived from an EMBL/GenBank/DDBJ whole genome shotgun (WGS) entry which is preliminary data.</text>
</comment>
<dbReference type="EMBL" id="JRYO01000058">
    <property type="protein sequence ID" value="KHE93408.1"/>
    <property type="molecule type" value="Genomic_DNA"/>
</dbReference>
<evidence type="ECO:0000256" key="1">
    <source>
        <dbReference type="ARBA" id="ARBA00022670"/>
    </source>
</evidence>
<evidence type="ECO:0000256" key="5">
    <source>
        <dbReference type="ARBA" id="ARBA00023049"/>
    </source>
</evidence>
<dbReference type="GO" id="GO:0004222">
    <property type="term" value="F:metalloendopeptidase activity"/>
    <property type="evidence" value="ECO:0007669"/>
    <property type="project" value="InterPro"/>
</dbReference>
<dbReference type="SUPFAM" id="SSF89260">
    <property type="entry name" value="Collagen-binding domain"/>
    <property type="match status" value="1"/>
</dbReference>
<dbReference type="CDD" id="cd04278">
    <property type="entry name" value="ZnMc_MMP"/>
    <property type="match status" value="1"/>
</dbReference>
<dbReference type="SUPFAM" id="SSF47090">
    <property type="entry name" value="PGBD-like"/>
    <property type="match status" value="1"/>
</dbReference>
<dbReference type="GO" id="GO:0008270">
    <property type="term" value="F:zinc ion binding"/>
    <property type="evidence" value="ECO:0007669"/>
    <property type="project" value="InterPro"/>
</dbReference>
<dbReference type="InterPro" id="IPR021190">
    <property type="entry name" value="Pept_M10A"/>
</dbReference>
<dbReference type="SMART" id="SM00235">
    <property type="entry name" value="ZnMc"/>
    <property type="match status" value="1"/>
</dbReference>
<dbReference type="Pfam" id="PF00413">
    <property type="entry name" value="Peptidase_M10"/>
    <property type="match status" value="1"/>
</dbReference>
<dbReference type="Gene3D" id="3.40.390.10">
    <property type="entry name" value="Collagenase (Catalytic Domain)"/>
    <property type="match status" value="1"/>
</dbReference>
<dbReference type="GO" id="GO:0030574">
    <property type="term" value="P:collagen catabolic process"/>
    <property type="evidence" value="ECO:0007669"/>
    <property type="project" value="TreeGrafter"/>
</dbReference>
<evidence type="ECO:0000256" key="4">
    <source>
        <dbReference type="ARBA" id="ARBA00022833"/>
    </source>
</evidence>
<dbReference type="Pfam" id="PF01471">
    <property type="entry name" value="PG_binding_1"/>
    <property type="match status" value="1"/>
</dbReference>
<dbReference type="InterPro" id="IPR006026">
    <property type="entry name" value="Peptidase_Metallo"/>
</dbReference>
<accession>A0A0B0EQJ8</accession>
<dbReference type="PANTHER" id="PTHR10201">
    <property type="entry name" value="MATRIX METALLOPROTEINASE"/>
    <property type="match status" value="1"/>
</dbReference>
<dbReference type="InterPro" id="IPR033739">
    <property type="entry name" value="M10A_MMP"/>
</dbReference>
<keyword evidence="4" id="KW-0862">Zinc</keyword>
<proteinExistence type="predicted"/>
<dbReference type="Pfam" id="PF04151">
    <property type="entry name" value="PPC"/>
    <property type="match status" value="1"/>
</dbReference>
<feature type="domain" description="Peptidase metallopeptidase" evidence="6">
    <location>
        <begin position="109"/>
        <end position="275"/>
    </location>
</feature>
<gene>
    <name evidence="7" type="ORF">SCABRO_00834</name>
</gene>
<sequence>MAKQMKKKNFCFSGKQLNPDIASTDDVYKLQSLLGRYGYLRGAYYPGSYDEATRNAVSQFQSFYHIYPEDDGVCDQQTIDLLNTPRCSMSDPSPGQRSVIGRLAPYVTVGAKWQMNSLSYRYLNSTPDLPEDRQREIIKESFNRWSEISALEFIETQKNLESDISIAFHRGSHGDGEPFDDSGGPDGNTLAHAFFPPPAGGSWAGSLHFDEYETWKDQPGGMGIRLYNVSLHEIGHLLGLSHSQDQNAIMYAYYAEDRNDLRADDIAGIQSLYGSAAPGPVAISPGQMVSGYLQQKNDKVQYQVTLQNKLLVKLDGPSGQDFDLYVRYGKQVDKKNEQYDSVGYGVTADELVTIEGPKAGTYYILVDSYRGSGSYNLEVEVV</sequence>
<evidence type="ECO:0000313" key="7">
    <source>
        <dbReference type="EMBL" id="KHE93408.1"/>
    </source>
</evidence>
<keyword evidence="3" id="KW-0378">Hydrolase</keyword>
<dbReference type="GO" id="GO:0006508">
    <property type="term" value="P:proteolysis"/>
    <property type="evidence" value="ECO:0007669"/>
    <property type="project" value="UniProtKB-KW"/>
</dbReference>
<dbReference type="InterPro" id="IPR001818">
    <property type="entry name" value="Pept_M10_metallopeptidase"/>
</dbReference>
<name>A0A0B0EQJ8_9BACT</name>
<dbReference type="Gene3D" id="2.60.120.380">
    <property type="match status" value="1"/>
</dbReference>
<dbReference type="GO" id="GO:0005615">
    <property type="term" value="C:extracellular space"/>
    <property type="evidence" value="ECO:0007669"/>
    <property type="project" value="TreeGrafter"/>
</dbReference>
<dbReference type="InterPro" id="IPR024079">
    <property type="entry name" value="MetalloPept_cat_dom_sf"/>
</dbReference>
<organism evidence="7 8">
    <name type="scientific">Candidatus Scalindua brodae</name>
    <dbReference type="NCBI Taxonomy" id="237368"/>
    <lineage>
        <taxon>Bacteria</taxon>
        <taxon>Pseudomonadati</taxon>
        <taxon>Planctomycetota</taxon>
        <taxon>Candidatus Brocadiia</taxon>
        <taxon>Candidatus Brocadiales</taxon>
        <taxon>Candidatus Scalinduaceae</taxon>
        <taxon>Candidatus Scalindua</taxon>
    </lineage>
</organism>
<keyword evidence="5" id="KW-0482">Metalloprotease</keyword>
<dbReference type="eggNOG" id="COG5549">
    <property type="taxonomic scope" value="Bacteria"/>
</dbReference>
<dbReference type="Proteomes" id="UP000030652">
    <property type="component" value="Unassembled WGS sequence"/>
</dbReference>
<keyword evidence="2" id="KW-0479">Metal-binding</keyword>